<gene>
    <name evidence="2" type="ORF">KIPB_016491</name>
</gene>
<dbReference type="EMBL" id="BDIP01010119">
    <property type="protein sequence ID" value="GIQ92614.1"/>
    <property type="molecule type" value="Genomic_DNA"/>
</dbReference>
<feature type="domain" description="IFT122 second beta-propeller" evidence="1">
    <location>
        <begin position="20"/>
        <end position="74"/>
    </location>
</feature>
<evidence type="ECO:0000313" key="2">
    <source>
        <dbReference type="EMBL" id="GIQ92614.1"/>
    </source>
</evidence>
<comment type="caution">
    <text evidence="2">The sequence shown here is derived from an EMBL/GenBank/DDBJ whole genome shotgun (WGS) entry which is preliminary data.</text>
</comment>
<keyword evidence="3" id="KW-1185">Reference proteome</keyword>
<organism evidence="2 3">
    <name type="scientific">Kipferlia bialata</name>
    <dbReference type="NCBI Taxonomy" id="797122"/>
    <lineage>
        <taxon>Eukaryota</taxon>
        <taxon>Metamonada</taxon>
        <taxon>Carpediemonas-like organisms</taxon>
        <taxon>Kipferlia</taxon>
    </lineage>
</organism>
<dbReference type="OrthoDB" id="10255582at2759"/>
<evidence type="ECO:0000313" key="3">
    <source>
        <dbReference type="Proteomes" id="UP000265618"/>
    </source>
</evidence>
<proteinExistence type="predicted"/>
<reference evidence="2 3" key="1">
    <citation type="journal article" date="2018" name="PLoS ONE">
        <title>The draft genome of Kipferlia bialata reveals reductive genome evolution in fornicate parasites.</title>
        <authorList>
            <person name="Tanifuji G."/>
            <person name="Takabayashi S."/>
            <person name="Kume K."/>
            <person name="Takagi M."/>
            <person name="Nakayama T."/>
            <person name="Kamikawa R."/>
            <person name="Inagaki Y."/>
            <person name="Hashimoto T."/>
        </authorList>
    </citation>
    <scope>NUCLEOTIDE SEQUENCE [LARGE SCALE GENOMIC DNA]</scope>
    <source>
        <strain evidence="2">NY0173</strain>
    </source>
</reference>
<sequence>CIPTVISKTARPGSTSASGISMEWTLPSPISYVRVVGGPPSEEVLYAGTQSGTVYTIQLGRRFPVKSVVHSSGINE</sequence>
<feature type="non-terminal residue" evidence="2">
    <location>
        <position position="76"/>
    </location>
</feature>
<evidence type="ECO:0000259" key="1">
    <source>
        <dbReference type="Pfam" id="PF23377"/>
    </source>
</evidence>
<feature type="non-terminal residue" evidence="2">
    <location>
        <position position="1"/>
    </location>
</feature>
<dbReference type="AlphaFoldDB" id="A0A9K3DEM8"/>
<protein>
    <recommendedName>
        <fullName evidence="1">IFT122 second beta-propeller domain-containing protein</fullName>
    </recommendedName>
</protein>
<name>A0A9K3DEM8_9EUKA</name>
<accession>A0A9K3DEM8</accession>
<dbReference type="Pfam" id="PF23377">
    <property type="entry name" value="Beta-prop_IFT122_2nd"/>
    <property type="match status" value="1"/>
</dbReference>
<dbReference type="Proteomes" id="UP000265618">
    <property type="component" value="Unassembled WGS sequence"/>
</dbReference>
<dbReference type="InterPro" id="IPR056152">
    <property type="entry name" value="Beta-prop_IFT122_2nd"/>
</dbReference>